<evidence type="ECO:0000256" key="4">
    <source>
        <dbReference type="ARBA" id="ARBA00022840"/>
    </source>
</evidence>
<dbReference type="GO" id="GO:0016887">
    <property type="term" value="F:ATP hydrolysis activity"/>
    <property type="evidence" value="ECO:0007669"/>
    <property type="project" value="InterPro"/>
</dbReference>
<dbReference type="Pfam" id="PF08352">
    <property type="entry name" value="oligo_HPY"/>
    <property type="match status" value="1"/>
</dbReference>
<gene>
    <name evidence="6" type="ORF">FVP77_03065</name>
</gene>
<dbReference type="InterPro" id="IPR003439">
    <property type="entry name" value="ABC_transporter-like_ATP-bd"/>
</dbReference>
<evidence type="ECO:0000256" key="1">
    <source>
        <dbReference type="ARBA" id="ARBA00005417"/>
    </source>
</evidence>
<dbReference type="GO" id="GO:0015833">
    <property type="term" value="P:peptide transport"/>
    <property type="evidence" value="ECO:0007669"/>
    <property type="project" value="InterPro"/>
</dbReference>
<sequence>MTDHDTAATPVLQLIDLEQHFPGPRRKTVRAVDGISLSLAKGETVGLVGESGSGKTTVGRTALRLYRPTGGRILFEGNDVSSLRPSQLDRVLRRRSAMIFQNPSTSLNPYMRIIDSLMEPLEIQAVGTRASRYETAMAMLEKVGLDPRSAVRYPRELSGGQRQRIGVGRALMLEPSLIVADEPTAALDVSVQAQVINLMADLQAERGLAYLFISHELSLVRHISHRVAVMYLGRIVEVGTAQEIFDEPLHPYTVSLASMTRRDGRKIVPRGDIPSPIDPPSGCHFHTRCPIARKVCATDDPAAVTTPTGRSVMCHFPGELSLPADERPPVQLPYPVIGAPATRPVETAARV</sequence>
<dbReference type="PANTHER" id="PTHR43776:SF7">
    <property type="entry name" value="D,D-DIPEPTIDE TRANSPORT ATP-BINDING PROTEIN DDPF-RELATED"/>
    <property type="match status" value="1"/>
</dbReference>
<dbReference type="Pfam" id="PF00005">
    <property type="entry name" value="ABC_tran"/>
    <property type="match status" value="1"/>
</dbReference>
<dbReference type="EMBL" id="VRSV01000001">
    <property type="protein sequence ID" value="TXK12473.1"/>
    <property type="molecule type" value="Genomic_DNA"/>
</dbReference>
<name>A0A5C8I3I5_9MICO</name>
<organism evidence="6 7">
    <name type="scientific">Microbacterium hatanonis</name>
    <dbReference type="NCBI Taxonomy" id="404366"/>
    <lineage>
        <taxon>Bacteria</taxon>
        <taxon>Bacillati</taxon>
        <taxon>Actinomycetota</taxon>
        <taxon>Actinomycetes</taxon>
        <taxon>Micrococcales</taxon>
        <taxon>Microbacteriaceae</taxon>
        <taxon>Microbacterium</taxon>
    </lineage>
</organism>
<dbReference type="PROSITE" id="PS50893">
    <property type="entry name" value="ABC_TRANSPORTER_2"/>
    <property type="match status" value="1"/>
</dbReference>
<comment type="caution">
    <text evidence="6">The sequence shown here is derived from an EMBL/GenBank/DDBJ whole genome shotgun (WGS) entry which is preliminary data.</text>
</comment>
<comment type="similarity">
    <text evidence="1">Belongs to the ABC transporter superfamily.</text>
</comment>
<dbReference type="AlphaFoldDB" id="A0A5C8I3I5"/>
<dbReference type="SUPFAM" id="SSF52540">
    <property type="entry name" value="P-loop containing nucleoside triphosphate hydrolases"/>
    <property type="match status" value="1"/>
</dbReference>
<dbReference type="InterPro" id="IPR050319">
    <property type="entry name" value="ABC_transp_ATP-bind"/>
</dbReference>
<keyword evidence="3" id="KW-0547">Nucleotide-binding</keyword>
<keyword evidence="4 6" id="KW-0067">ATP-binding</keyword>
<dbReference type="InterPro" id="IPR003593">
    <property type="entry name" value="AAA+_ATPase"/>
</dbReference>
<evidence type="ECO:0000313" key="7">
    <source>
        <dbReference type="Proteomes" id="UP000321034"/>
    </source>
</evidence>
<evidence type="ECO:0000256" key="3">
    <source>
        <dbReference type="ARBA" id="ARBA00022741"/>
    </source>
</evidence>
<dbReference type="InterPro" id="IPR013563">
    <property type="entry name" value="Oligopep_ABC_C"/>
</dbReference>
<dbReference type="SMART" id="SM00382">
    <property type="entry name" value="AAA"/>
    <property type="match status" value="1"/>
</dbReference>
<dbReference type="OrthoDB" id="8481147at2"/>
<dbReference type="PANTHER" id="PTHR43776">
    <property type="entry name" value="TRANSPORT ATP-BINDING PROTEIN"/>
    <property type="match status" value="1"/>
</dbReference>
<evidence type="ECO:0000256" key="2">
    <source>
        <dbReference type="ARBA" id="ARBA00022448"/>
    </source>
</evidence>
<dbReference type="GO" id="GO:0055085">
    <property type="term" value="P:transmembrane transport"/>
    <property type="evidence" value="ECO:0007669"/>
    <property type="project" value="UniProtKB-ARBA"/>
</dbReference>
<dbReference type="Proteomes" id="UP000321034">
    <property type="component" value="Unassembled WGS sequence"/>
</dbReference>
<dbReference type="InterPro" id="IPR017871">
    <property type="entry name" value="ABC_transporter-like_CS"/>
</dbReference>
<dbReference type="NCBIfam" id="TIGR01727">
    <property type="entry name" value="oligo_HPY"/>
    <property type="match status" value="1"/>
</dbReference>
<accession>A0A5C8I3I5</accession>
<evidence type="ECO:0000259" key="5">
    <source>
        <dbReference type="PROSITE" id="PS50893"/>
    </source>
</evidence>
<dbReference type="FunFam" id="3.40.50.300:FF:000016">
    <property type="entry name" value="Oligopeptide ABC transporter ATP-binding component"/>
    <property type="match status" value="1"/>
</dbReference>
<dbReference type="Gene3D" id="3.40.50.300">
    <property type="entry name" value="P-loop containing nucleotide triphosphate hydrolases"/>
    <property type="match status" value="1"/>
</dbReference>
<keyword evidence="7" id="KW-1185">Reference proteome</keyword>
<dbReference type="CDD" id="cd03257">
    <property type="entry name" value="ABC_NikE_OppD_transporters"/>
    <property type="match status" value="1"/>
</dbReference>
<dbReference type="GO" id="GO:0005524">
    <property type="term" value="F:ATP binding"/>
    <property type="evidence" value="ECO:0007669"/>
    <property type="project" value="UniProtKB-KW"/>
</dbReference>
<keyword evidence="2" id="KW-0813">Transport</keyword>
<dbReference type="PROSITE" id="PS00211">
    <property type="entry name" value="ABC_TRANSPORTER_1"/>
    <property type="match status" value="1"/>
</dbReference>
<feature type="domain" description="ABC transporter" evidence="5">
    <location>
        <begin position="12"/>
        <end position="257"/>
    </location>
</feature>
<dbReference type="InterPro" id="IPR027417">
    <property type="entry name" value="P-loop_NTPase"/>
</dbReference>
<proteinExistence type="inferred from homology"/>
<protein>
    <submittedName>
        <fullName evidence="6">ABC transporter ATP-binding protein</fullName>
    </submittedName>
</protein>
<reference evidence="6 7" key="1">
    <citation type="submission" date="2019-08" db="EMBL/GenBank/DDBJ databases">
        <authorList>
            <person name="Dong K."/>
        </authorList>
    </citation>
    <scope>NUCLEOTIDE SEQUENCE [LARGE SCALE GENOMIC DNA]</scope>
    <source>
        <strain evidence="6 7">JCM14558</strain>
    </source>
</reference>
<dbReference type="RefSeq" id="WP_147893200.1">
    <property type="nucleotide sequence ID" value="NZ_BAAANR010000001.1"/>
</dbReference>
<evidence type="ECO:0000313" key="6">
    <source>
        <dbReference type="EMBL" id="TXK12473.1"/>
    </source>
</evidence>